<feature type="compositionally biased region" description="Basic and acidic residues" evidence="1">
    <location>
        <begin position="15"/>
        <end position="30"/>
    </location>
</feature>
<comment type="caution">
    <text evidence="2">The sequence shown here is derived from an EMBL/GenBank/DDBJ whole genome shotgun (WGS) entry which is preliminary data.</text>
</comment>
<evidence type="ECO:0000313" key="3">
    <source>
        <dbReference type="Proteomes" id="UP001147752"/>
    </source>
</evidence>
<sequence>METSQGKEPLMRSSEASKTDHRDVEAHQETEPVSESLTTKYLRSWNEPMSLISTCSLRWPFA</sequence>
<protein>
    <submittedName>
        <fullName evidence="2">Uncharacterized protein</fullName>
    </submittedName>
</protein>
<dbReference type="GeneID" id="81459725"/>
<evidence type="ECO:0000313" key="2">
    <source>
        <dbReference type="EMBL" id="KAJ5384901.1"/>
    </source>
</evidence>
<dbReference type="EMBL" id="JAPZBT010000001">
    <property type="protein sequence ID" value="KAJ5384901.1"/>
    <property type="molecule type" value="Genomic_DNA"/>
</dbReference>
<gene>
    <name evidence="2" type="ORF">N7517_002812</name>
</gene>
<accession>A0A9W9SUE1</accession>
<organism evidence="2 3">
    <name type="scientific">Penicillium concentricum</name>
    <dbReference type="NCBI Taxonomy" id="293559"/>
    <lineage>
        <taxon>Eukaryota</taxon>
        <taxon>Fungi</taxon>
        <taxon>Dikarya</taxon>
        <taxon>Ascomycota</taxon>
        <taxon>Pezizomycotina</taxon>
        <taxon>Eurotiomycetes</taxon>
        <taxon>Eurotiomycetidae</taxon>
        <taxon>Eurotiales</taxon>
        <taxon>Aspergillaceae</taxon>
        <taxon>Penicillium</taxon>
    </lineage>
</organism>
<feature type="region of interest" description="Disordered" evidence="1">
    <location>
        <begin position="1"/>
        <end position="36"/>
    </location>
</feature>
<dbReference type="AlphaFoldDB" id="A0A9W9SUE1"/>
<name>A0A9W9SUE1_9EURO</name>
<reference evidence="2" key="2">
    <citation type="journal article" date="2023" name="IMA Fungus">
        <title>Comparative genomic study of the Penicillium genus elucidates a diverse pangenome and 15 lateral gene transfer events.</title>
        <authorList>
            <person name="Petersen C."/>
            <person name="Sorensen T."/>
            <person name="Nielsen M.R."/>
            <person name="Sondergaard T.E."/>
            <person name="Sorensen J.L."/>
            <person name="Fitzpatrick D.A."/>
            <person name="Frisvad J.C."/>
            <person name="Nielsen K.L."/>
        </authorList>
    </citation>
    <scope>NUCLEOTIDE SEQUENCE</scope>
    <source>
        <strain evidence="2">IBT 3081</strain>
    </source>
</reference>
<evidence type="ECO:0000256" key="1">
    <source>
        <dbReference type="SAM" id="MobiDB-lite"/>
    </source>
</evidence>
<proteinExistence type="predicted"/>
<dbReference type="Proteomes" id="UP001147752">
    <property type="component" value="Unassembled WGS sequence"/>
</dbReference>
<dbReference type="RefSeq" id="XP_056584677.1">
    <property type="nucleotide sequence ID" value="XM_056720542.1"/>
</dbReference>
<reference evidence="2" key="1">
    <citation type="submission" date="2022-12" db="EMBL/GenBank/DDBJ databases">
        <authorList>
            <person name="Petersen C."/>
        </authorList>
    </citation>
    <scope>NUCLEOTIDE SEQUENCE</scope>
    <source>
        <strain evidence="2">IBT 3081</strain>
    </source>
</reference>
<keyword evidence="3" id="KW-1185">Reference proteome</keyword>